<protein>
    <submittedName>
        <fullName evidence="2">Uncharacterized protein</fullName>
    </submittedName>
</protein>
<dbReference type="EMBL" id="AMWG01000152">
    <property type="protein sequence ID" value="ELP30552.1"/>
    <property type="molecule type" value="Genomic_DNA"/>
</dbReference>
<feature type="region of interest" description="Disordered" evidence="1">
    <location>
        <begin position="1"/>
        <end position="24"/>
    </location>
</feature>
<feature type="compositionally biased region" description="Basic and acidic residues" evidence="1">
    <location>
        <begin position="1"/>
        <end position="10"/>
    </location>
</feature>
<proteinExistence type="predicted"/>
<evidence type="ECO:0000313" key="2">
    <source>
        <dbReference type="EMBL" id="ELP30552.1"/>
    </source>
</evidence>
<evidence type="ECO:0000256" key="1">
    <source>
        <dbReference type="SAM" id="MobiDB-lite"/>
    </source>
</evidence>
<reference evidence="2 3" key="1">
    <citation type="journal article" date="2013" name="Mar. Genomics">
        <title>Expression of sulfatases in Rhodopirellula baltica and the diversity of sulfatases in the genus Rhodopirellula.</title>
        <authorList>
            <person name="Wegner C.E."/>
            <person name="Richter-Heitmann T."/>
            <person name="Klindworth A."/>
            <person name="Klockow C."/>
            <person name="Richter M."/>
            <person name="Achstetter T."/>
            <person name="Glockner F.O."/>
            <person name="Harder J."/>
        </authorList>
    </citation>
    <scope>NUCLEOTIDE SEQUENCE [LARGE SCALE GENOMIC DNA]</scope>
    <source>
        <strain evidence="2 3">SWK14</strain>
    </source>
</reference>
<dbReference type="AlphaFoldDB" id="L7CA79"/>
<sequence length="66" mass="6646">MTKWSGDEGRVSPNAGPADDSLEAKFVPPANLGISEVDAEPLPFAGAASFVSNSKAGAVSGSRLVD</sequence>
<accession>L7CA79</accession>
<evidence type="ECO:0000313" key="3">
    <source>
        <dbReference type="Proteomes" id="UP000010959"/>
    </source>
</evidence>
<organism evidence="2 3">
    <name type="scientific">Rhodopirellula baltica SWK14</name>
    <dbReference type="NCBI Taxonomy" id="993516"/>
    <lineage>
        <taxon>Bacteria</taxon>
        <taxon>Pseudomonadati</taxon>
        <taxon>Planctomycetota</taxon>
        <taxon>Planctomycetia</taxon>
        <taxon>Pirellulales</taxon>
        <taxon>Pirellulaceae</taxon>
        <taxon>Rhodopirellula</taxon>
    </lineage>
</organism>
<gene>
    <name evidence="2" type="ORF">RBSWK_05504</name>
</gene>
<comment type="caution">
    <text evidence="2">The sequence shown here is derived from an EMBL/GenBank/DDBJ whole genome shotgun (WGS) entry which is preliminary data.</text>
</comment>
<name>L7CA79_RHOBT</name>
<dbReference type="Proteomes" id="UP000010959">
    <property type="component" value="Unassembled WGS sequence"/>
</dbReference>